<evidence type="ECO:0000313" key="7">
    <source>
        <dbReference type="Proteomes" id="UP000093902"/>
    </source>
</evidence>
<reference evidence="7 8" key="1">
    <citation type="submission" date="2016-06" db="EMBL/GenBank/DDBJ databases">
        <authorList>
            <person name="Sutton G."/>
            <person name="Brinkac L."/>
            <person name="Sanka R."/>
            <person name="Adams M."/>
            <person name="Lau E."/>
            <person name="Mehaffy C."/>
            <person name="Tameris M."/>
            <person name="Hatherill M."/>
            <person name="Hanekom W."/>
            <person name="Mahomed H."/>
            <person name="Mcshane H."/>
        </authorList>
    </citation>
    <scope>NUCLEOTIDE SEQUENCE [LARGE SCALE GENOMIC DNA]</scope>
    <source>
        <strain evidence="8">852002-10433_SCH5171157</strain>
        <strain evidence="7">852002-51209_SCH5440388</strain>
    </source>
</reference>
<sequence>MNVDFEYVSQHLDGSADCEFLQPAHTIMVYRGGRVLAKEYDVESMGTRRVETPQAGSVWILPAEHRGAALARGNTVADYCQLTIPTAALGAYPLVPAVGRDHLLFELVQRMYGLRDRSDVGARLLQDSLNETVRLHLRDRYIPAAAVDVEQAPKTLSANMQSLLREYLEDSLDVHISLQELADIARMPINRFAAAFNEAFHTTPHQYVIDQRISRAKHLLATSTLSVTEITTAIGFSTPSHFATTFKSRVGLTPSQYRRHAQ</sequence>
<proteinExistence type="predicted"/>
<name>A0A1A0QYU6_MYCPR</name>
<dbReference type="SMART" id="SM00342">
    <property type="entry name" value="HTH_ARAC"/>
    <property type="match status" value="1"/>
</dbReference>
<dbReference type="PRINTS" id="PR00032">
    <property type="entry name" value="HTHARAC"/>
</dbReference>
<dbReference type="EMBL" id="LZSO01000031">
    <property type="protein sequence ID" value="OBB27252.1"/>
    <property type="molecule type" value="Genomic_DNA"/>
</dbReference>
<dbReference type="PANTHER" id="PTHR46796">
    <property type="entry name" value="HTH-TYPE TRANSCRIPTIONAL ACTIVATOR RHAS-RELATED"/>
    <property type="match status" value="1"/>
</dbReference>
<comment type="caution">
    <text evidence="5">The sequence shown here is derived from an EMBL/GenBank/DDBJ whole genome shotgun (WGS) entry which is preliminary data.</text>
</comment>
<dbReference type="GO" id="GO:0003700">
    <property type="term" value="F:DNA-binding transcription factor activity"/>
    <property type="evidence" value="ECO:0007669"/>
    <property type="project" value="InterPro"/>
</dbReference>
<evidence type="ECO:0000256" key="1">
    <source>
        <dbReference type="ARBA" id="ARBA00023015"/>
    </source>
</evidence>
<dbReference type="EMBL" id="LZSY01000170">
    <property type="protein sequence ID" value="OBB83325.1"/>
    <property type="molecule type" value="Genomic_DNA"/>
</dbReference>
<evidence type="ECO:0000256" key="3">
    <source>
        <dbReference type="ARBA" id="ARBA00023163"/>
    </source>
</evidence>
<keyword evidence="1" id="KW-0805">Transcription regulation</keyword>
<keyword evidence="3" id="KW-0804">Transcription</keyword>
<evidence type="ECO:0000313" key="6">
    <source>
        <dbReference type="EMBL" id="OBB83325.1"/>
    </source>
</evidence>
<gene>
    <name evidence="6" type="ORF">A5779_07405</name>
    <name evidence="5" type="ORF">A5792_25995</name>
</gene>
<keyword evidence="2" id="KW-0238">DNA-binding</keyword>
<dbReference type="PANTHER" id="PTHR46796:SF6">
    <property type="entry name" value="ARAC SUBFAMILY"/>
    <property type="match status" value="1"/>
</dbReference>
<feature type="domain" description="HTH araC/xylS-type" evidence="4">
    <location>
        <begin position="162"/>
        <end position="260"/>
    </location>
</feature>
<evidence type="ECO:0000313" key="5">
    <source>
        <dbReference type="EMBL" id="OBB27252.1"/>
    </source>
</evidence>
<dbReference type="OrthoDB" id="110167at2"/>
<reference evidence="5" key="2">
    <citation type="submission" date="2016-06" db="EMBL/GenBank/DDBJ databases">
        <authorList>
            <person name="Kjaerup R.B."/>
            <person name="Dalgaard T.S."/>
            <person name="Juul-Madsen H.R."/>
        </authorList>
    </citation>
    <scope>NUCLEOTIDE SEQUENCE [LARGE SCALE GENOMIC DNA]</scope>
    <source>
        <strain evidence="6">852002-10433_SCH5171157</strain>
        <strain evidence="5">852002-51209_SCH5440388</strain>
    </source>
</reference>
<dbReference type="PROSITE" id="PS00041">
    <property type="entry name" value="HTH_ARAC_FAMILY_1"/>
    <property type="match status" value="1"/>
</dbReference>
<protein>
    <recommendedName>
        <fullName evidence="4">HTH araC/xylS-type domain-containing protein</fullName>
    </recommendedName>
</protein>
<dbReference type="Proteomes" id="UP000094008">
    <property type="component" value="Unassembled WGS sequence"/>
</dbReference>
<evidence type="ECO:0000313" key="8">
    <source>
        <dbReference type="Proteomes" id="UP000094008"/>
    </source>
</evidence>
<dbReference type="PROSITE" id="PS01124">
    <property type="entry name" value="HTH_ARAC_FAMILY_2"/>
    <property type="match status" value="1"/>
</dbReference>
<dbReference type="InterPro" id="IPR018062">
    <property type="entry name" value="HTH_AraC-typ_CS"/>
</dbReference>
<evidence type="ECO:0000259" key="4">
    <source>
        <dbReference type="PROSITE" id="PS01124"/>
    </source>
</evidence>
<dbReference type="Gene3D" id="1.10.10.60">
    <property type="entry name" value="Homeodomain-like"/>
    <property type="match status" value="1"/>
</dbReference>
<evidence type="ECO:0000256" key="2">
    <source>
        <dbReference type="ARBA" id="ARBA00023125"/>
    </source>
</evidence>
<dbReference type="AlphaFoldDB" id="A0A1A0QYU6"/>
<organism evidence="5 7">
    <name type="scientific">Mycolicibacterium peregrinum</name>
    <name type="common">Mycobacterium peregrinum</name>
    <dbReference type="NCBI Taxonomy" id="43304"/>
    <lineage>
        <taxon>Bacteria</taxon>
        <taxon>Bacillati</taxon>
        <taxon>Actinomycetota</taxon>
        <taxon>Actinomycetes</taxon>
        <taxon>Mycobacteriales</taxon>
        <taxon>Mycobacteriaceae</taxon>
        <taxon>Mycolicibacterium</taxon>
    </lineage>
</organism>
<dbReference type="InterPro" id="IPR009057">
    <property type="entry name" value="Homeodomain-like_sf"/>
</dbReference>
<dbReference type="Proteomes" id="UP000093902">
    <property type="component" value="Unassembled WGS sequence"/>
</dbReference>
<dbReference type="RefSeq" id="WP_064886727.1">
    <property type="nucleotide sequence ID" value="NZ_LZSO01000031.1"/>
</dbReference>
<dbReference type="Pfam" id="PF12833">
    <property type="entry name" value="HTH_18"/>
    <property type="match status" value="1"/>
</dbReference>
<dbReference type="GO" id="GO:0043565">
    <property type="term" value="F:sequence-specific DNA binding"/>
    <property type="evidence" value="ECO:0007669"/>
    <property type="project" value="InterPro"/>
</dbReference>
<dbReference type="InterPro" id="IPR018060">
    <property type="entry name" value="HTH_AraC"/>
</dbReference>
<dbReference type="InterPro" id="IPR050204">
    <property type="entry name" value="AraC_XylS_family_regulators"/>
</dbReference>
<accession>A0A1A0QYU6</accession>
<dbReference type="SUPFAM" id="SSF46689">
    <property type="entry name" value="Homeodomain-like"/>
    <property type="match status" value="2"/>
</dbReference>
<dbReference type="InterPro" id="IPR020449">
    <property type="entry name" value="Tscrpt_reg_AraC-type_HTH"/>
</dbReference>